<reference evidence="2" key="2">
    <citation type="submission" date="2020-09" db="EMBL/GenBank/DDBJ databases">
        <authorList>
            <person name="Sun Q."/>
            <person name="Kim S."/>
        </authorList>
    </citation>
    <scope>NUCLEOTIDE SEQUENCE</scope>
    <source>
        <strain evidence="2">KCTC 32182</strain>
    </source>
</reference>
<feature type="chain" id="PRO_5037610002" description="DUF1795 domain-containing protein" evidence="1">
    <location>
        <begin position="26"/>
        <end position="181"/>
    </location>
</feature>
<gene>
    <name evidence="2" type="ORF">GCM10011289_32430</name>
</gene>
<feature type="signal peptide" evidence="1">
    <location>
        <begin position="1"/>
        <end position="25"/>
    </location>
</feature>
<keyword evidence="1" id="KW-0732">Signal</keyword>
<proteinExistence type="predicted"/>
<dbReference type="EMBL" id="BMYX01000023">
    <property type="protein sequence ID" value="GGY26419.1"/>
    <property type="molecule type" value="Genomic_DNA"/>
</dbReference>
<evidence type="ECO:0000313" key="3">
    <source>
        <dbReference type="Proteomes" id="UP000645257"/>
    </source>
</evidence>
<evidence type="ECO:0008006" key="4">
    <source>
        <dbReference type="Google" id="ProtNLM"/>
    </source>
</evidence>
<protein>
    <recommendedName>
        <fullName evidence="4">DUF1795 domain-containing protein</fullName>
    </recommendedName>
</protein>
<evidence type="ECO:0000313" key="2">
    <source>
        <dbReference type="EMBL" id="GGY26419.1"/>
    </source>
</evidence>
<sequence>MSRFSGCVRCAIGLAWILASAGALAGSYQDNKDPVRFSVPAGWRVRAESVDGVRQLRVIPPKADMRERAAIDVSVRVRRLGRRQSLESIARDYRKPFNDREAASVRFDPAAGRLLLDYREGRFVSGRLWIVRRNLHVFLRLDKKRVIEAKCAANASEYKAWRRQLETVCLSVAAVRKAGAR</sequence>
<name>A0A918P5L4_9NEIS</name>
<keyword evidence="3" id="KW-1185">Reference proteome</keyword>
<comment type="caution">
    <text evidence="2">The sequence shown here is derived from an EMBL/GenBank/DDBJ whole genome shotgun (WGS) entry which is preliminary data.</text>
</comment>
<evidence type="ECO:0000256" key="1">
    <source>
        <dbReference type="SAM" id="SignalP"/>
    </source>
</evidence>
<accession>A0A918P5L4</accession>
<organism evidence="2 3">
    <name type="scientific">Paludibacterium paludis</name>
    <dbReference type="NCBI Taxonomy" id="1225769"/>
    <lineage>
        <taxon>Bacteria</taxon>
        <taxon>Pseudomonadati</taxon>
        <taxon>Pseudomonadota</taxon>
        <taxon>Betaproteobacteria</taxon>
        <taxon>Neisseriales</taxon>
        <taxon>Chromobacteriaceae</taxon>
        <taxon>Paludibacterium</taxon>
    </lineage>
</organism>
<dbReference type="AlphaFoldDB" id="A0A918P5L4"/>
<reference evidence="2" key="1">
    <citation type="journal article" date="2014" name="Int. J. Syst. Evol. Microbiol.">
        <title>Complete genome sequence of Corynebacterium casei LMG S-19264T (=DSM 44701T), isolated from a smear-ripened cheese.</title>
        <authorList>
            <consortium name="US DOE Joint Genome Institute (JGI-PGF)"/>
            <person name="Walter F."/>
            <person name="Albersmeier A."/>
            <person name="Kalinowski J."/>
            <person name="Ruckert C."/>
        </authorList>
    </citation>
    <scope>NUCLEOTIDE SEQUENCE</scope>
    <source>
        <strain evidence="2">KCTC 32182</strain>
    </source>
</reference>
<dbReference type="RefSeq" id="WP_229804891.1">
    <property type="nucleotide sequence ID" value="NZ_BMYX01000023.1"/>
</dbReference>
<dbReference type="Proteomes" id="UP000645257">
    <property type="component" value="Unassembled WGS sequence"/>
</dbReference>